<comment type="similarity">
    <text evidence="2 5">Belongs to the trans-sulfuration enzymes family.</text>
</comment>
<sequence>MKQKTEAIHAGVYQDKTWGSVTTPIYPSSTFTFPKLGEHPVFDYTRSGNPTRAGLEESLAALEGGKVALATSTGMSAITTTLFLFQSGDHVIAGNDIYGGTYRLFDAIMPKMGINFTFVDMRDPDAVRAAIRPETKGLWIETPSNPLLNITDVKAMTAIAREHKLLTIADNTFLSPVFQRPLDLGVDIVLHSTTKYINGHSDVVGGAVIAADPEIGQRVRDAGNAIGTACSPFDAFLVLRGIKTLPVRMAEHARNAQVIAAWLEKHPRVQRVYYPGLDSHPQKALIDQQMLGPGGMLSFDLDADEQQIPAFYGALELFLLAESLGGVESLVEQPWSMSHASMGPDGLAASGITPQTVRVSVGLEATEDLIADLERGFAAIG</sequence>
<dbReference type="Gene3D" id="3.90.1150.10">
    <property type="entry name" value="Aspartate Aminotransferase, domain 1"/>
    <property type="match status" value="1"/>
</dbReference>
<dbReference type="EC" id="2.5.1.48" evidence="6"/>
<dbReference type="InterPro" id="IPR000277">
    <property type="entry name" value="Cys/Met-Metab_PyrdxlP-dep_enz"/>
</dbReference>
<dbReference type="GO" id="GO:0004123">
    <property type="term" value="F:cystathionine gamma-lyase activity"/>
    <property type="evidence" value="ECO:0007669"/>
    <property type="project" value="TreeGrafter"/>
</dbReference>
<protein>
    <submittedName>
        <fullName evidence="6">Cystathionine gamma-synthase</fullName>
        <ecNumber evidence="6">2.5.1.48</ecNumber>
    </submittedName>
</protein>
<dbReference type="PANTHER" id="PTHR11808">
    <property type="entry name" value="TRANS-SULFURATION ENZYME FAMILY MEMBER"/>
    <property type="match status" value="1"/>
</dbReference>
<dbReference type="InterPro" id="IPR015422">
    <property type="entry name" value="PyrdxlP-dep_Trfase_small"/>
</dbReference>
<proteinExistence type="inferred from homology"/>
<dbReference type="CDD" id="cd00614">
    <property type="entry name" value="CGS_like"/>
    <property type="match status" value="1"/>
</dbReference>
<dbReference type="AlphaFoldDB" id="A0A518BUR9"/>
<dbReference type="KEGG" id="mcad:Pan265_05670"/>
<dbReference type="FunFam" id="3.90.1150.10:FF:000033">
    <property type="entry name" value="Cystathionine gamma-synthase"/>
    <property type="match status" value="1"/>
</dbReference>
<dbReference type="InterPro" id="IPR015424">
    <property type="entry name" value="PyrdxlP-dep_Trfase"/>
</dbReference>
<evidence type="ECO:0000313" key="7">
    <source>
        <dbReference type="Proteomes" id="UP000320386"/>
    </source>
</evidence>
<dbReference type="GO" id="GO:0005737">
    <property type="term" value="C:cytoplasm"/>
    <property type="evidence" value="ECO:0007669"/>
    <property type="project" value="TreeGrafter"/>
</dbReference>
<dbReference type="PANTHER" id="PTHR11808:SF75">
    <property type="entry name" value="CYSTATHIONINE GAMMA-SYNTHASE"/>
    <property type="match status" value="1"/>
</dbReference>
<dbReference type="InterPro" id="IPR054542">
    <property type="entry name" value="Cys_met_metab_PP"/>
</dbReference>
<evidence type="ECO:0000256" key="1">
    <source>
        <dbReference type="ARBA" id="ARBA00001933"/>
    </source>
</evidence>
<dbReference type="FunFam" id="3.40.640.10:FF:000009">
    <property type="entry name" value="Cystathionine gamma-synthase homolog"/>
    <property type="match status" value="1"/>
</dbReference>
<evidence type="ECO:0000256" key="4">
    <source>
        <dbReference type="PIRSR" id="PIRSR001434-2"/>
    </source>
</evidence>
<gene>
    <name evidence="6" type="primary">metB</name>
    <name evidence="6" type="ORF">Pan265_05670</name>
</gene>
<evidence type="ECO:0000256" key="3">
    <source>
        <dbReference type="ARBA" id="ARBA00022898"/>
    </source>
</evidence>
<dbReference type="RefSeq" id="WP_145444885.1">
    <property type="nucleotide sequence ID" value="NZ_CP036280.1"/>
</dbReference>
<dbReference type="Pfam" id="PF01053">
    <property type="entry name" value="Cys_Met_Meta_PP"/>
    <property type="match status" value="1"/>
</dbReference>
<dbReference type="PIRSF" id="PIRSF001434">
    <property type="entry name" value="CGS"/>
    <property type="match status" value="1"/>
</dbReference>
<dbReference type="GO" id="GO:0030170">
    <property type="term" value="F:pyridoxal phosphate binding"/>
    <property type="evidence" value="ECO:0007669"/>
    <property type="project" value="InterPro"/>
</dbReference>
<name>A0A518BUR9_9BACT</name>
<keyword evidence="3 4" id="KW-0663">Pyridoxal phosphate</keyword>
<dbReference type="Gene3D" id="3.40.640.10">
    <property type="entry name" value="Type I PLP-dependent aspartate aminotransferase-like (Major domain)"/>
    <property type="match status" value="1"/>
</dbReference>
<dbReference type="GO" id="GO:0019346">
    <property type="term" value="P:transsulfuration"/>
    <property type="evidence" value="ECO:0007669"/>
    <property type="project" value="InterPro"/>
</dbReference>
<evidence type="ECO:0000256" key="2">
    <source>
        <dbReference type="ARBA" id="ARBA00009077"/>
    </source>
</evidence>
<dbReference type="PROSITE" id="PS00868">
    <property type="entry name" value="CYS_MET_METAB_PP"/>
    <property type="match status" value="1"/>
</dbReference>
<dbReference type="Proteomes" id="UP000320386">
    <property type="component" value="Chromosome"/>
</dbReference>
<organism evidence="6 7">
    <name type="scientific">Mucisphaera calidilacus</name>
    <dbReference type="NCBI Taxonomy" id="2527982"/>
    <lineage>
        <taxon>Bacteria</taxon>
        <taxon>Pseudomonadati</taxon>
        <taxon>Planctomycetota</taxon>
        <taxon>Phycisphaerae</taxon>
        <taxon>Phycisphaerales</taxon>
        <taxon>Phycisphaeraceae</taxon>
        <taxon>Mucisphaera</taxon>
    </lineage>
</organism>
<dbReference type="GO" id="GO:0003962">
    <property type="term" value="F:cystathionine gamma-synthase activity"/>
    <property type="evidence" value="ECO:0007669"/>
    <property type="project" value="UniProtKB-EC"/>
</dbReference>
<dbReference type="GO" id="GO:0009086">
    <property type="term" value="P:methionine biosynthetic process"/>
    <property type="evidence" value="ECO:0007669"/>
    <property type="project" value="UniProtKB-ARBA"/>
</dbReference>
<comment type="cofactor">
    <cofactor evidence="1 5">
        <name>pyridoxal 5'-phosphate</name>
        <dbReference type="ChEBI" id="CHEBI:597326"/>
    </cofactor>
</comment>
<accession>A0A518BUR9</accession>
<dbReference type="InterPro" id="IPR015421">
    <property type="entry name" value="PyrdxlP-dep_Trfase_major"/>
</dbReference>
<keyword evidence="7" id="KW-1185">Reference proteome</keyword>
<evidence type="ECO:0000313" key="6">
    <source>
        <dbReference type="EMBL" id="QDU70732.1"/>
    </source>
</evidence>
<dbReference type="GO" id="GO:0019343">
    <property type="term" value="P:cysteine biosynthetic process via cystathionine"/>
    <property type="evidence" value="ECO:0007669"/>
    <property type="project" value="TreeGrafter"/>
</dbReference>
<dbReference type="OrthoDB" id="9780685at2"/>
<dbReference type="EMBL" id="CP036280">
    <property type="protein sequence ID" value="QDU70732.1"/>
    <property type="molecule type" value="Genomic_DNA"/>
</dbReference>
<feature type="modified residue" description="N6-(pyridoxal phosphate)lysine" evidence="4">
    <location>
        <position position="195"/>
    </location>
</feature>
<dbReference type="SUPFAM" id="SSF53383">
    <property type="entry name" value="PLP-dependent transferases"/>
    <property type="match status" value="1"/>
</dbReference>
<evidence type="ECO:0000256" key="5">
    <source>
        <dbReference type="RuleBase" id="RU362118"/>
    </source>
</evidence>
<keyword evidence="6" id="KW-0808">Transferase</keyword>
<reference evidence="6 7" key="1">
    <citation type="submission" date="2019-02" db="EMBL/GenBank/DDBJ databases">
        <title>Deep-cultivation of Planctomycetes and their phenomic and genomic characterization uncovers novel biology.</title>
        <authorList>
            <person name="Wiegand S."/>
            <person name="Jogler M."/>
            <person name="Boedeker C."/>
            <person name="Pinto D."/>
            <person name="Vollmers J."/>
            <person name="Rivas-Marin E."/>
            <person name="Kohn T."/>
            <person name="Peeters S.H."/>
            <person name="Heuer A."/>
            <person name="Rast P."/>
            <person name="Oberbeckmann S."/>
            <person name="Bunk B."/>
            <person name="Jeske O."/>
            <person name="Meyerdierks A."/>
            <person name="Storesund J.E."/>
            <person name="Kallscheuer N."/>
            <person name="Luecker S."/>
            <person name="Lage O.M."/>
            <person name="Pohl T."/>
            <person name="Merkel B.J."/>
            <person name="Hornburger P."/>
            <person name="Mueller R.-W."/>
            <person name="Bruemmer F."/>
            <person name="Labrenz M."/>
            <person name="Spormann A.M."/>
            <person name="Op den Camp H."/>
            <person name="Overmann J."/>
            <person name="Amann R."/>
            <person name="Jetten M.S.M."/>
            <person name="Mascher T."/>
            <person name="Medema M.H."/>
            <person name="Devos D.P."/>
            <person name="Kaster A.-K."/>
            <person name="Ovreas L."/>
            <person name="Rohde M."/>
            <person name="Galperin M.Y."/>
            <person name="Jogler C."/>
        </authorList>
    </citation>
    <scope>NUCLEOTIDE SEQUENCE [LARGE SCALE GENOMIC DNA]</scope>
    <source>
        <strain evidence="6 7">Pan265</strain>
    </source>
</reference>